<evidence type="ECO:0000313" key="2">
    <source>
        <dbReference type="EMBL" id="EQD75180.1"/>
    </source>
</evidence>
<organism evidence="2">
    <name type="scientific">mine drainage metagenome</name>
    <dbReference type="NCBI Taxonomy" id="410659"/>
    <lineage>
        <taxon>unclassified sequences</taxon>
        <taxon>metagenomes</taxon>
        <taxon>ecological metagenomes</taxon>
    </lineage>
</organism>
<dbReference type="InterPro" id="IPR037171">
    <property type="entry name" value="NagB/RpiA_transferase-like"/>
</dbReference>
<dbReference type="InterPro" id="IPR011559">
    <property type="entry name" value="Initiation_fac_2B_a/b/d"/>
</dbReference>
<dbReference type="EMBL" id="AUZY01001336">
    <property type="protein sequence ID" value="EQD75180.1"/>
    <property type="molecule type" value="Genomic_DNA"/>
</dbReference>
<dbReference type="Gene3D" id="1.20.120.420">
    <property type="entry name" value="translation initiation factor eif-2b, domain 1"/>
    <property type="match status" value="1"/>
</dbReference>
<accession>T1CYH0</accession>
<dbReference type="NCBIfam" id="TIGR00512">
    <property type="entry name" value="salvage_mtnA"/>
    <property type="match status" value="1"/>
</dbReference>
<dbReference type="GO" id="GO:0019509">
    <property type="term" value="P:L-methionine salvage from methylthioadenosine"/>
    <property type="evidence" value="ECO:0007669"/>
    <property type="project" value="TreeGrafter"/>
</dbReference>
<dbReference type="InterPro" id="IPR042529">
    <property type="entry name" value="IF_2B-like_C"/>
</dbReference>
<dbReference type="SUPFAM" id="SSF100950">
    <property type="entry name" value="NagB/RpiA/CoA transferase-like"/>
    <property type="match status" value="1"/>
</dbReference>
<evidence type="ECO:0000256" key="1">
    <source>
        <dbReference type="ARBA" id="ARBA00023235"/>
    </source>
</evidence>
<name>T1CYH0_9ZZZZ</name>
<sequence length="319" mass="34427">MVLDQRQLPGATVHRTLGHLPEVAEAIRTLTVRGAPTIGVAAAYGMVLGQRVDGLGVDEAARLLRETRPTAHDLFVGIAEVERAWREGKDTLAAAAAYERRLVEECHAIGEAGAPLVGQGARVLTHCNAGALATVAWGTALAPIRVAFRSGRDPFVWVDETRPLLQGSRLTAWELREEGIRHAVIADNAAGYFLGRGEVDLVIVGADRITRSGDFANKVGTYEKAVLARENGVPFYVAAPWSTFDASLTRGDEIPVEERSGDEVRNFAGIATAPEGSPVRNPAFDLTPHRFVRGFITPDGVLAPEEIEERLKAQRPLHP</sequence>
<dbReference type="FunFam" id="3.40.50.10470:FF:000006">
    <property type="entry name" value="Methylthioribose-1-phosphate isomerase"/>
    <property type="match status" value="1"/>
</dbReference>
<dbReference type="Gene3D" id="3.40.50.10470">
    <property type="entry name" value="Translation initiation factor eif-2b, domain 2"/>
    <property type="match status" value="1"/>
</dbReference>
<proteinExistence type="inferred from homology"/>
<dbReference type="InterPro" id="IPR005251">
    <property type="entry name" value="IF-M1Pi"/>
</dbReference>
<dbReference type="HAMAP" id="MF_01678">
    <property type="entry name" value="Salvage_MtnA"/>
    <property type="match status" value="1"/>
</dbReference>
<keyword evidence="2" id="KW-0648">Protein biosynthesis</keyword>
<keyword evidence="2" id="KW-0396">Initiation factor</keyword>
<dbReference type="GO" id="GO:0046523">
    <property type="term" value="F:S-methyl-5-thioribose-1-phosphate isomerase activity"/>
    <property type="evidence" value="ECO:0007669"/>
    <property type="project" value="TreeGrafter"/>
</dbReference>
<dbReference type="Pfam" id="PF01008">
    <property type="entry name" value="IF-2B"/>
    <property type="match status" value="1"/>
</dbReference>
<dbReference type="InterPro" id="IPR027363">
    <property type="entry name" value="M1Pi_N"/>
</dbReference>
<dbReference type="PANTHER" id="PTHR43475">
    <property type="entry name" value="METHYLTHIORIBOSE-1-PHOSPHATE ISOMERASE"/>
    <property type="match status" value="1"/>
</dbReference>
<dbReference type="GO" id="GO:0003743">
    <property type="term" value="F:translation initiation factor activity"/>
    <property type="evidence" value="ECO:0007669"/>
    <property type="project" value="UniProtKB-KW"/>
</dbReference>
<dbReference type="NCBIfam" id="TIGR00524">
    <property type="entry name" value="eIF-2B_rel"/>
    <property type="match status" value="1"/>
</dbReference>
<dbReference type="InterPro" id="IPR000649">
    <property type="entry name" value="IF-2B-related"/>
</dbReference>
<dbReference type="NCBIfam" id="NF004326">
    <property type="entry name" value="PRK05720.1"/>
    <property type="match status" value="1"/>
</dbReference>
<dbReference type="AlphaFoldDB" id="T1CYH0"/>
<reference evidence="2" key="1">
    <citation type="submission" date="2013-08" db="EMBL/GenBank/DDBJ databases">
        <authorList>
            <person name="Mendez C."/>
            <person name="Richter M."/>
            <person name="Ferrer M."/>
            <person name="Sanchez J."/>
        </authorList>
    </citation>
    <scope>NUCLEOTIDE SEQUENCE</scope>
</reference>
<keyword evidence="1" id="KW-0413">Isomerase</keyword>
<protein>
    <submittedName>
        <fullName evidence="2">Translation initiation factor, aIF-2BI family</fullName>
    </submittedName>
</protein>
<comment type="caution">
    <text evidence="2">The sequence shown here is derived from an EMBL/GenBank/DDBJ whole genome shotgun (WGS) entry which is preliminary data.</text>
</comment>
<dbReference type="PANTHER" id="PTHR43475:SF1">
    <property type="entry name" value="METHYLTHIORIBOSE-1-PHOSPHATE ISOMERASE"/>
    <property type="match status" value="1"/>
</dbReference>
<reference evidence="2" key="2">
    <citation type="journal article" date="2014" name="ISME J.">
        <title>Microbial stratification in low pH oxic and suboxic macroscopic growths along an acid mine drainage.</title>
        <authorList>
            <person name="Mendez-Garcia C."/>
            <person name="Mesa V."/>
            <person name="Sprenger R.R."/>
            <person name="Richter M."/>
            <person name="Diez M.S."/>
            <person name="Solano J."/>
            <person name="Bargiela R."/>
            <person name="Golyshina O.V."/>
            <person name="Manteca A."/>
            <person name="Ramos J.L."/>
            <person name="Gallego J.R."/>
            <person name="Llorente I."/>
            <person name="Martins Dos Santos V.A."/>
            <person name="Jensen O.N."/>
            <person name="Pelaez A.I."/>
            <person name="Sanchez J."/>
            <person name="Ferrer M."/>
        </authorList>
    </citation>
    <scope>NUCLEOTIDE SEQUENCE</scope>
</reference>
<gene>
    <name evidence="2" type="ORF">B1B_02263</name>
</gene>